<comment type="caution">
    <text evidence="1">The sequence shown here is derived from an EMBL/GenBank/DDBJ whole genome shotgun (WGS) entry which is preliminary data.</text>
</comment>
<name>A0A1V1NS37_9BACT</name>
<accession>A0A1V1NS37</accession>
<proteinExistence type="predicted"/>
<protein>
    <submittedName>
        <fullName evidence="1">Uncharacterized protein</fullName>
    </submittedName>
</protein>
<feature type="non-terminal residue" evidence="1">
    <location>
        <position position="301"/>
    </location>
</feature>
<evidence type="ECO:0000313" key="1">
    <source>
        <dbReference type="EMBL" id="ETR65316.1"/>
    </source>
</evidence>
<reference evidence="2" key="1">
    <citation type="submission" date="2012-11" db="EMBL/GenBank/DDBJ databases">
        <authorList>
            <person name="Lucero-Rivera Y.E."/>
            <person name="Tovar-Ramirez D."/>
        </authorList>
    </citation>
    <scope>NUCLEOTIDE SEQUENCE [LARGE SCALE GENOMIC DNA]</scope>
    <source>
        <strain evidence="2">Araruama</strain>
    </source>
</reference>
<gene>
    <name evidence="1" type="ORF">OMM_14445</name>
</gene>
<dbReference type="Proteomes" id="UP000189670">
    <property type="component" value="Unassembled WGS sequence"/>
</dbReference>
<dbReference type="AlphaFoldDB" id="A0A1V1NS37"/>
<sequence>DQLCWQLAGLLWIKHNKPEQWQAYESQADSVWSDLEKLSQQFTQKPFWSCALPEHPKDFPIKHHAFVSHLERIINRQEKSLKEKRSKRDFQQKFQSVLPVLEKSIQHLEWSIKHRQKELEHLRKIVEPPSFFKIQRQVINEHLTEEKPFTVKLLITNKGWARAHVRYGEILPNTLQAISGKKGIQEYFEPGQNYQITYECYAIEPGQYRIADGRLEYAGRKPTWDQFDETILNIHPGKPANLVPGVMTQFTRKGIRLNFTIRNTGDKAARDVFCELSVWIADQTKEVLTLKGKIPGNSAIN</sequence>
<organism evidence="1 2">
    <name type="scientific">Candidatus Magnetoglobus multicellularis str. Araruama</name>
    <dbReference type="NCBI Taxonomy" id="890399"/>
    <lineage>
        <taxon>Bacteria</taxon>
        <taxon>Pseudomonadati</taxon>
        <taxon>Thermodesulfobacteriota</taxon>
        <taxon>Desulfobacteria</taxon>
        <taxon>Desulfobacterales</taxon>
        <taxon>Desulfobacteraceae</taxon>
        <taxon>Candidatus Magnetoglobus</taxon>
    </lineage>
</organism>
<dbReference type="EMBL" id="ATBP01002946">
    <property type="protein sequence ID" value="ETR65316.1"/>
    <property type="molecule type" value="Genomic_DNA"/>
</dbReference>
<feature type="non-terminal residue" evidence="1">
    <location>
        <position position="1"/>
    </location>
</feature>
<evidence type="ECO:0000313" key="2">
    <source>
        <dbReference type="Proteomes" id="UP000189670"/>
    </source>
</evidence>